<evidence type="ECO:0000313" key="12">
    <source>
        <dbReference type="Proteomes" id="UP000242881"/>
    </source>
</evidence>
<accession>A0A2J6WLD6</accession>
<evidence type="ECO:0000256" key="3">
    <source>
        <dbReference type="ARBA" id="ARBA00022448"/>
    </source>
</evidence>
<keyword evidence="3 10" id="KW-0813">Transport</keyword>
<dbReference type="InterPro" id="IPR001185">
    <property type="entry name" value="MS_channel"/>
</dbReference>
<keyword evidence="7 10" id="KW-0406">Ion transport</keyword>
<keyword evidence="5 10" id="KW-0812">Transmembrane</keyword>
<comment type="subcellular location">
    <subcellularLocation>
        <location evidence="1 10">Cell membrane</location>
        <topology evidence="1 10">Multi-pass membrane protein</topology>
    </subcellularLocation>
</comment>
<dbReference type="GO" id="GO:0008381">
    <property type="term" value="F:mechanosensitive monoatomic ion channel activity"/>
    <property type="evidence" value="ECO:0007669"/>
    <property type="project" value="UniProtKB-UniRule"/>
</dbReference>
<feature type="transmembrane region" description="Helical" evidence="10">
    <location>
        <begin position="12"/>
        <end position="31"/>
    </location>
</feature>
<evidence type="ECO:0000256" key="9">
    <source>
        <dbReference type="ARBA" id="ARBA00023303"/>
    </source>
</evidence>
<keyword evidence="6 10" id="KW-1133">Transmembrane helix</keyword>
<keyword evidence="8 10" id="KW-0472">Membrane</keyword>
<dbReference type="HAMAP" id="MF_00115">
    <property type="entry name" value="MscL"/>
    <property type="match status" value="1"/>
</dbReference>
<dbReference type="InterPro" id="IPR037673">
    <property type="entry name" value="MSC/AndL"/>
</dbReference>
<evidence type="ECO:0000256" key="8">
    <source>
        <dbReference type="ARBA" id="ARBA00023136"/>
    </source>
</evidence>
<dbReference type="PANTHER" id="PTHR30266">
    <property type="entry name" value="MECHANOSENSITIVE CHANNEL MSCL"/>
    <property type="match status" value="1"/>
</dbReference>
<evidence type="ECO:0000256" key="6">
    <source>
        <dbReference type="ARBA" id="ARBA00022989"/>
    </source>
</evidence>
<comment type="caution">
    <text evidence="11">The sequence shown here is derived from an EMBL/GenBank/DDBJ whole genome shotgun (WGS) entry which is preliminary data.</text>
</comment>
<evidence type="ECO:0000256" key="1">
    <source>
        <dbReference type="ARBA" id="ARBA00004651"/>
    </source>
</evidence>
<gene>
    <name evidence="10 11" type="primary">mscL</name>
    <name evidence="11" type="ORF">C0187_04520</name>
</gene>
<dbReference type="Gene3D" id="1.10.1200.120">
    <property type="entry name" value="Large-conductance mechanosensitive channel, MscL, domain 1"/>
    <property type="match status" value="1"/>
</dbReference>
<dbReference type="InterPro" id="IPR036019">
    <property type="entry name" value="MscL_channel"/>
</dbReference>
<dbReference type="SUPFAM" id="SSF81330">
    <property type="entry name" value="Gated mechanosensitive channel"/>
    <property type="match status" value="1"/>
</dbReference>
<comment type="function">
    <text evidence="10">Channel that opens in response to stretch forces in the membrane lipid bilayer. May participate in the regulation of osmotic pressure changes within the cell.</text>
</comment>
<dbReference type="PRINTS" id="PR01264">
    <property type="entry name" value="MECHCHANNEL"/>
</dbReference>
<name>A0A2J6WLD6_9BACT</name>
<dbReference type="EMBL" id="PNIN01000045">
    <property type="protein sequence ID" value="PMP71194.1"/>
    <property type="molecule type" value="Genomic_DNA"/>
</dbReference>
<evidence type="ECO:0000256" key="2">
    <source>
        <dbReference type="ARBA" id="ARBA00007254"/>
    </source>
</evidence>
<reference evidence="11 12" key="1">
    <citation type="submission" date="2018-01" db="EMBL/GenBank/DDBJ databases">
        <title>Metagenomic assembled genomes from two thermal pools in the Uzon Caldera, Kamchatka, Russia.</title>
        <authorList>
            <person name="Wilkins L."/>
            <person name="Ettinger C."/>
        </authorList>
    </citation>
    <scope>NUCLEOTIDE SEQUENCE [LARGE SCALE GENOMIC DNA]</scope>
    <source>
        <strain evidence="11">ZAV-05</strain>
    </source>
</reference>
<keyword evidence="4 10" id="KW-1003">Cell membrane</keyword>
<dbReference type="GO" id="GO:0005886">
    <property type="term" value="C:plasma membrane"/>
    <property type="evidence" value="ECO:0007669"/>
    <property type="project" value="UniProtKB-SubCell"/>
</dbReference>
<comment type="similarity">
    <text evidence="2 10">Belongs to the MscL family.</text>
</comment>
<sequence length="129" mass="14120">MFEEFKKFILRGNVVDLAVAVIIGAAFNQIVNSMVSDVITPLVGLIGGSHDFSGIKIGPVGIGKFINAVLNFLIVSSVVFFGIIKPMKKLNEIAAKKEAAKQQTEQQPTIPEDVKLLREILEELKKQKV</sequence>
<evidence type="ECO:0000256" key="10">
    <source>
        <dbReference type="HAMAP-Rule" id="MF_00115"/>
    </source>
</evidence>
<dbReference type="NCBIfam" id="TIGR00220">
    <property type="entry name" value="mscL"/>
    <property type="match status" value="1"/>
</dbReference>
<evidence type="ECO:0000256" key="4">
    <source>
        <dbReference type="ARBA" id="ARBA00022475"/>
    </source>
</evidence>
<evidence type="ECO:0000256" key="7">
    <source>
        <dbReference type="ARBA" id="ARBA00023065"/>
    </source>
</evidence>
<protein>
    <recommendedName>
        <fullName evidence="10">Large-conductance mechanosensitive channel</fullName>
    </recommendedName>
</protein>
<dbReference type="Proteomes" id="UP000242881">
    <property type="component" value="Unassembled WGS sequence"/>
</dbReference>
<comment type="subunit">
    <text evidence="10">Homopentamer.</text>
</comment>
<dbReference type="InterPro" id="IPR019823">
    <property type="entry name" value="Mechanosensitive_channel_CS"/>
</dbReference>
<dbReference type="AlphaFoldDB" id="A0A2J6WLD6"/>
<evidence type="ECO:0000313" key="11">
    <source>
        <dbReference type="EMBL" id="PMP71194.1"/>
    </source>
</evidence>
<proteinExistence type="inferred from homology"/>
<keyword evidence="9 10" id="KW-0407">Ion channel</keyword>
<evidence type="ECO:0000256" key="5">
    <source>
        <dbReference type="ARBA" id="ARBA00022692"/>
    </source>
</evidence>
<dbReference type="PROSITE" id="PS01327">
    <property type="entry name" value="MSCL"/>
    <property type="match status" value="1"/>
</dbReference>
<feature type="transmembrane region" description="Helical" evidence="10">
    <location>
        <begin position="65"/>
        <end position="84"/>
    </location>
</feature>
<dbReference type="Pfam" id="PF01741">
    <property type="entry name" value="MscL"/>
    <property type="match status" value="1"/>
</dbReference>
<organism evidence="11 12">
    <name type="scientific">Calditerrivibrio nitroreducens</name>
    <dbReference type="NCBI Taxonomy" id="477976"/>
    <lineage>
        <taxon>Bacteria</taxon>
        <taxon>Pseudomonadati</taxon>
        <taxon>Deferribacterota</taxon>
        <taxon>Deferribacteres</taxon>
        <taxon>Deferribacterales</taxon>
        <taxon>Calditerrivibrionaceae</taxon>
    </lineage>
</organism>
<dbReference type="PANTHER" id="PTHR30266:SF2">
    <property type="entry name" value="LARGE-CONDUCTANCE MECHANOSENSITIVE CHANNEL"/>
    <property type="match status" value="1"/>
</dbReference>